<keyword evidence="4 5" id="KW-0472">Membrane</keyword>
<dbReference type="InterPro" id="IPR007318">
    <property type="entry name" value="Phopholipid_MeTrfase"/>
</dbReference>
<feature type="transmembrane region" description="Helical" evidence="5">
    <location>
        <begin position="37"/>
        <end position="59"/>
    </location>
</feature>
<evidence type="ECO:0000256" key="4">
    <source>
        <dbReference type="ARBA" id="ARBA00023136"/>
    </source>
</evidence>
<dbReference type="AlphaFoldDB" id="A0A369B4M4"/>
<dbReference type="PANTHER" id="PTHR12714">
    <property type="entry name" value="PROTEIN-S ISOPRENYLCYSTEINE O-METHYLTRANSFERASE"/>
    <property type="match status" value="1"/>
</dbReference>
<keyword evidence="6" id="KW-0808">Transferase</keyword>
<dbReference type="Gene3D" id="1.20.120.1630">
    <property type="match status" value="1"/>
</dbReference>
<keyword evidence="2 5" id="KW-0812">Transmembrane</keyword>
<feature type="transmembrane region" description="Helical" evidence="5">
    <location>
        <begin position="71"/>
        <end position="91"/>
    </location>
</feature>
<evidence type="ECO:0000313" key="6">
    <source>
        <dbReference type="EMBL" id="RCX16510.1"/>
    </source>
</evidence>
<protein>
    <submittedName>
        <fullName evidence="6">Protein-S-isoprenylcysteine O-methyltransferase Ste14</fullName>
    </submittedName>
</protein>
<dbReference type="PANTHER" id="PTHR12714:SF9">
    <property type="entry name" value="PROTEIN-S-ISOPRENYLCYSTEINE O-METHYLTRANSFERASE"/>
    <property type="match status" value="1"/>
</dbReference>
<dbReference type="EMBL" id="QPJT01000010">
    <property type="protein sequence ID" value="RCX16510.1"/>
    <property type="molecule type" value="Genomic_DNA"/>
</dbReference>
<dbReference type="Proteomes" id="UP000253034">
    <property type="component" value="Unassembled WGS sequence"/>
</dbReference>
<feature type="transmembrane region" description="Helical" evidence="5">
    <location>
        <begin position="124"/>
        <end position="153"/>
    </location>
</feature>
<keyword evidence="7" id="KW-1185">Reference proteome</keyword>
<dbReference type="GO" id="GO:0008168">
    <property type="term" value="F:methyltransferase activity"/>
    <property type="evidence" value="ECO:0007669"/>
    <property type="project" value="UniProtKB-KW"/>
</dbReference>
<keyword evidence="6" id="KW-0489">Methyltransferase</keyword>
<reference evidence="6 7" key="1">
    <citation type="submission" date="2018-07" db="EMBL/GenBank/DDBJ databases">
        <title>Genomic Encyclopedia of Type Strains, Phase IV (KMG-IV): sequencing the most valuable type-strain genomes for metagenomic binning, comparative biology and taxonomic classification.</title>
        <authorList>
            <person name="Goeker M."/>
        </authorList>
    </citation>
    <scope>NUCLEOTIDE SEQUENCE [LARGE SCALE GENOMIC DNA]</scope>
    <source>
        <strain evidence="6 7">DSM 27016</strain>
    </source>
</reference>
<organism evidence="6 7">
    <name type="scientific">Anaerobacterium chartisolvens</name>
    <dbReference type="NCBI Taxonomy" id="1297424"/>
    <lineage>
        <taxon>Bacteria</taxon>
        <taxon>Bacillati</taxon>
        <taxon>Bacillota</taxon>
        <taxon>Clostridia</taxon>
        <taxon>Eubacteriales</taxon>
        <taxon>Oscillospiraceae</taxon>
        <taxon>Anaerobacterium</taxon>
    </lineage>
</organism>
<comment type="caution">
    <text evidence="6">The sequence shown here is derived from an EMBL/GenBank/DDBJ whole genome shotgun (WGS) entry which is preliminary data.</text>
</comment>
<dbReference type="GO" id="GO:0012505">
    <property type="term" value="C:endomembrane system"/>
    <property type="evidence" value="ECO:0007669"/>
    <property type="project" value="UniProtKB-SubCell"/>
</dbReference>
<gene>
    <name evidence="6" type="ORF">DFR58_1103</name>
</gene>
<evidence type="ECO:0000256" key="5">
    <source>
        <dbReference type="SAM" id="Phobius"/>
    </source>
</evidence>
<comment type="subcellular location">
    <subcellularLocation>
        <location evidence="1">Endomembrane system</location>
        <topology evidence="1">Multi-pass membrane protein</topology>
    </subcellularLocation>
</comment>
<proteinExistence type="predicted"/>
<name>A0A369B4M4_9FIRM</name>
<evidence type="ECO:0000256" key="2">
    <source>
        <dbReference type="ARBA" id="ARBA00022692"/>
    </source>
</evidence>
<dbReference type="GO" id="GO:0032259">
    <property type="term" value="P:methylation"/>
    <property type="evidence" value="ECO:0007669"/>
    <property type="project" value="UniProtKB-KW"/>
</dbReference>
<accession>A0A369B4M4</accession>
<evidence type="ECO:0000256" key="3">
    <source>
        <dbReference type="ARBA" id="ARBA00022989"/>
    </source>
</evidence>
<evidence type="ECO:0000313" key="7">
    <source>
        <dbReference type="Proteomes" id="UP000253034"/>
    </source>
</evidence>
<feature type="transmembrane region" description="Helical" evidence="5">
    <location>
        <begin position="7"/>
        <end position="25"/>
    </location>
</feature>
<dbReference type="Pfam" id="PF04191">
    <property type="entry name" value="PEMT"/>
    <property type="match status" value="1"/>
</dbReference>
<evidence type="ECO:0000256" key="1">
    <source>
        <dbReference type="ARBA" id="ARBA00004127"/>
    </source>
</evidence>
<keyword evidence="3 5" id="KW-1133">Transmembrane helix</keyword>
<sequence length="185" mass="21233">MERVRCLLLILTINFLTMIIYSYFLSSDEKKAVFLKIPIFLQKLLVFGAVGPLFVSTIVQQPRINFGTVFLKYLFGGIFILLGSLTIISAFRRIGAIPSLKQKSKIISSGAYSLVRHPIYSGTLIVFLGLIVLFEALIPLLYFPLSTVLYYILIRYEEKELIKEYGDEYIEYSKKVKKKIIPFII</sequence>